<evidence type="ECO:0000313" key="3">
    <source>
        <dbReference type="Proteomes" id="UP000321304"/>
    </source>
</evidence>
<protein>
    <submittedName>
        <fullName evidence="2">Uncharacterized protein</fullName>
    </submittedName>
</protein>
<accession>A0A560L5M6</accession>
<dbReference type="OrthoDB" id="8254591at2"/>
<feature type="region of interest" description="Disordered" evidence="1">
    <location>
        <begin position="35"/>
        <end position="66"/>
    </location>
</feature>
<feature type="compositionally biased region" description="Basic and acidic residues" evidence="1">
    <location>
        <begin position="55"/>
        <end position="66"/>
    </location>
</feature>
<gene>
    <name evidence="2" type="ORF">FBZ93_118150</name>
</gene>
<dbReference type="EMBL" id="VITY01000018">
    <property type="protein sequence ID" value="TWB88470.1"/>
    <property type="molecule type" value="Genomic_DNA"/>
</dbReference>
<name>A0A560L5M6_9BRAD</name>
<evidence type="ECO:0000256" key="1">
    <source>
        <dbReference type="SAM" id="MobiDB-lite"/>
    </source>
</evidence>
<dbReference type="RefSeq" id="WP_146992066.1">
    <property type="nucleotide sequence ID" value="NZ_VITY01000018.1"/>
</dbReference>
<dbReference type="Proteomes" id="UP000321304">
    <property type="component" value="Unassembled WGS sequence"/>
</dbReference>
<sequence>MLDDQFNKQRTTLVRDLASRADPFIKRRLLDLASRYEKGPPNTKPLPILSLNDQRTSDRSDSSDAD</sequence>
<comment type="caution">
    <text evidence="2">The sequence shown here is derived from an EMBL/GenBank/DDBJ whole genome shotgun (WGS) entry which is preliminary data.</text>
</comment>
<proteinExistence type="predicted"/>
<dbReference type="AlphaFoldDB" id="A0A560L5M6"/>
<organism evidence="2 3">
    <name type="scientific">Bradyrhizobium macuxiense</name>
    <dbReference type="NCBI Taxonomy" id="1755647"/>
    <lineage>
        <taxon>Bacteria</taxon>
        <taxon>Pseudomonadati</taxon>
        <taxon>Pseudomonadota</taxon>
        <taxon>Alphaproteobacteria</taxon>
        <taxon>Hyphomicrobiales</taxon>
        <taxon>Nitrobacteraceae</taxon>
        <taxon>Bradyrhizobium</taxon>
    </lineage>
</organism>
<reference evidence="2 3" key="1">
    <citation type="submission" date="2019-06" db="EMBL/GenBank/DDBJ databases">
        <title>Genomic Encyclopedia of Type Strains, Phase IV (KMG-V): Genome sequencing to study the core and pangenomes of soil and plant-associated prokaryotes.</title>
        <authorList>
            <person name="Whitman W."/>
        </authorList>
    </citation>
    <scope>NUCLEOTIDE SEQUENCE [LARGE SCALE GENOMIC DNA]</scope>
    <source>
        <strain evidence="2 3">BR 10355</strain>
    </source>
</reference>
<evidence type="ECO:0000313" key="2">
    <source>
        <dbReference type="EMBL" id="TWB88470.1"/>
    </source>
</evidence>
<keyword evidence="3" id="KW-1185">Reference proteome</keyword>